<name>A0ACC2W737_9TREE</name>
<keyword evidence="2" id="KW-1185">Reference proteome</keyword>
<evidence type="ECO:0000313" key="1">
    <source>
        <dbReference type="EMBL" id="KAJ9107559.1"/>
    </source>
</evidence>
<sequence length="348" mass="38822">MQWLTFVPRAVKLWWPAIRSHIEARRKGLKEHYWSLGLFTSEDRLDPKVQQLIQKDAYLGNRFVDHTKVVHAKKYHAYYDDCDYNKHLSNSSYAKNLDYARLQASVDMLAPFFAPGGWMALGAGSYLFAKEIPIFADYEIHISIGGFEEKWMYLVAEFVTYPKKGKLTQRIDSNPATHKPTSALQAENSDSTKPTVQPMLTEVLSGSAASSGVATPTNDVNGANAIPSMPEQIAKRVAQTVRTDGSVLHCLGVSTYCFKVGRITVPPRVVLSFCGYGDQSNWDRAEKIITGSKDKGKKWLQGGWKDEAEEVGKEFAEHELNKKGRLAGGKLAEAFEGLKESVDAALRK</sequence>
<accession>A0ACC2W737</accession>
<dbReference type="Proteomes" id="UP001227268">
    <property type="component" value="Unassembled WGS sequence"/>
</dbReference>
<reference evidence="1" key="1">
    <citation type="submission" date="2023-04" db="EMBL/GenBank/DDBJ databases">
        <title>Draft Genome sequencing of Naganishia species isolated from polar environments using Oxford Nanopore Technology.</title>
        <authorList>
            <person name="Leo P."/>
            <person name="Venkateswaran K."/>
        </authorList>
    </citation>
    <scope>NUCLEOTIDE SEQUENCE</scope>
    <source>
        <strain evidence="1">MNA-CCFEE 5423</strain>
    </source>
</reference>
<protein>
    <submittedName>
        <fullName evidence="1">Uncharacterized protein</fullName>
    </submittedName>
</protein>
<comment type="caution">
    <text evidence="1">The sequence shown here is derived from an EMBL/GenBank/DDBJ whole genome shotgun (WGS) entry which is preliminary data.</text>
</comment>
<proteinExistence type="predicted"/>
<evidence type="ECO:0000313" key="2">
    <source>
        <dbReference type="Proteomes" id="UP001227268"/>
    </source>
</evidence>
<dbReference type="EMBL" id="JASBWT010000002">
    <property type="protein sequence ID" value="KAJ9107559.1"/>
    <property type="molecule type" value="Genomic_DNA"/>
</dbReference>
<organism evidence="1 2">
    <name type="scientific">Naganishia friedmannii</name>
    <dbReference type="NCBI Taxonomy" id="89922"/>
    <lineage>
        <taxon>Eukaryota</taxon>
        <taxon>Fungi</taxon>
        <taxon>Dikarya</taxon>
        <taxon>Basidiomycota</taxon>
        <taxon>Agaricomycotina</taxon>
        <taxon>Tremellomycetes</taxon>
        <taxon>Filobasidiales</taxon>
        <taxon>Filobasidiaceae</taxon>
        <taxon>Naganishia</taxon>
    </lineage>
</organism>
<gene>
    <name evidence="1" type="ORF">QFC21_001018</name>
</gene>